<keyword evidence="11" id="KW-0482">Metalloprotease</keyword>
<dbReference type="InterPro" id="IPR014782">
    <property type="entry name" value="Peptidase_M1_dom"/>
</dbReference>
<dbReference type="AlphaFoldDB" id="A0A432VZJ5"/>
<dbReference type="Gene3D" id="1.10.390.10">
    <property type="entry name" value="Neutral Protease Domain 2"/>
    <property type="match status" value="1"/>
</dbReference>
<dbReference type="InterPro" id="IPR042097">
    <property type="entry name" value="Aminopeptidase_N-like_N_sf"/>
</dbReference>
<keyword evidence="6 18" id="KW-0031">Aminopeptidase</keyword>
<organism evidence="18 19">
    <name type="scientific">Aliidiomarina haloalkalitolerans</name>
    <dbReference type="NCBI Taxonomy" id="859059"/>
    <lineage>
        <taxon>Bacteria</taxon>
        <taxon>Pseudomonadati</taxon>
        <taxon>Pseudomonadota</taxon>
        <taxon>Gammaproteobacteria</taxon>
        <taxon>Alteromonadales</taxon>
        <taxon>Idiomarinaceae</taxon>
        <taxon>Aliidiomarina</taxon>
    </lineage>
</organism>
<evidence type="ECO:0000259" key="16">
    <source>
        <dbReference type="Pfam" id="PF17432"/>
    </source>
</evidence>
<evidence type="ECO:0000256" key="4">
    <source>
        <dbReference type="ARBA" id="ARBA00012564"/>
    </source>
</evidence>
<protein>
    <recommendedName>
        <fullName evidence="5 12">Aminopeptidase N</fullName>
        <ecNumber evidence="4 12">3.4.11.2</ecNumber>
    </recommendedName>
</protein>
<dbReference type="GO" id="GO:0016285">
    <property type="term" value="F:alanyl aminopeptidase activity"/>
    <property type="evidence" value="ECO:0007669"/>
    <property type="project" value="UniProtKB-EC"/>
</dbReference>
<evidence type="ECO:0000256" key="9">
    <source>
        <dbReference type="ARBA" id="ARBA00022801"/>
    </source>
</evidence>
<dbReference type="OrthoDB" id="100605at2"/>
<dbReference type="GO" id="GO:0008237">
    <property type="term" value="F:metallopeptidase activity"/>
    <property type="evidence" value="ECO:0007669"/>
    <property type="project" value="UniProtKB-UniRule"/>
</dbReference>
<dbReference type="FunFam" id="3.30.2010.30:FF:000002">
    <property type="entry name" value="Putative aminopeptidase N"/>
    <property type="match status" value="1"/>
</dbReference>
<dbReference type="NCBIfam" id="TIGR02414">
    <property type="entry name" value="pepN_proteo"/>
    <property type="match status" value="1"/>
</dbReference>
<dbReference type="Gene3D" id="2.60.40.1840">
    <property type="match status" value="1"/>
</dbReference>
<evidence type="ECO:0000256" key="3">
    <source>
        <dbReference type="ARBA" id="ARBA00010136"/>
    </source>
</evidence>
<evidence type="ECO:0000256" key="6">
    <source>
        <dbReference type="ARBA" id="ARBA00022438"/>
    </source>
</evidence>
<dbReference type="EC" id="3.4.11.2" evidence="4 12"/>
<dbReference type="PANTHER" id="PTHR46322:SF1">
    <property type="entry name" value="PUROMYCIN-SENSITIVE AMINOPEPTIDASE"/>
    <property type="match status" value="1"/>
</dbReference>
<dbReference type="InterPro" id="IPR035414">
    <property type="entry name" value="Peptidase_M1_pepN_Ig-like"/>
</dbReference>
<evidence type="ECO:0000256" key="10">
    <source>
        <dbReference type="ARBA" id="ARBA00022833"/>
    </source>
</evidence>
<evidence type="ECO:0000256" key="2">
    <source>
        <dbReference type="ARBA" id="ARBA00001947"/>
    </source>
</evidence>
<dbReference type="Gene3D" id="2.60.40.1730">
    <property type="entry name" value="tricorn interacting facor f3 domain"/>
    <property type="match status" value="1"/>
</dbReference>
<keyword evidence="7" id="KW-0645">Protease</keyword>
<evidence type="ECO:0000256" key="8">
    <source>
        <dbReference type="ARBA" id="ARBA00022723"/>
    </source>
</evidence>
<dbReference type="InterPro" id="IPR012779">
    <property type="entry name" value="Peptidase_M1_pepN"/>
</dbReference>
<dbReference type="InterPro" id="IPR027268">
    <property type="entry name" value="Peptidase_M4/M1_CTD_sf"/>
</dbReference>
<dbReference type="GO" id="GO:0008270">
    <property type="term" value="F:zinc ion binding"/>
    <property type="evidence" value="ECO:0007669"/>
    <property type="project" value="InterPro"/>
</dbReference>
<comment type="catalytic activity">
    <reaction evidence="1">
        <text>Release of an N-terminal amino acid, Xaa-|-Yaa- from a peptide, amide or arylamide. Xaa is preferably Ala, but may be most amino acids including Pro (slow action). When a terminal hydrophobic residue is followed by a prolyl residue, the two may be released as an intact Xaa-Pro dipeptide.</text>
        <dbReference type="EC" id="3.4.11.2"/>
    </reaction>
</comment>
<feature type="domain" description="Peptidase M1 alanyl aminopeptidase C-terminal" evidence="16">
    <location>
        <begin position="573"/>
        <end position="897"/>
    </location>
</feature>
<accession>A0A432VZJ5</accession>
<dbReference type="GO" id="GO:0006508">
    <property type="term" value="P:proteolysis"/>
    <property type="evidence" value="ECO:0007669"/>
    <property type="project" value="UniProtKB-UniRule"/>
</dbReference>
<dbReference type="PRINTS" id="PR00756">
    <property type="entry name" value="ALADIPTASE"/>
</dbReference>
<dbReference type="Gene3D" id="1.25.50.10">
    <property type="entry name" value="Peptidase M1, alanyl aminopeptidase, C-terminal domain"/>
    <property type="match status" value="1"/>
</dbReference>
<evidence type="ECO:0000259" key="14">
    <source>
        <dbReference type="Pfam" id="PF01433"/>
    </source>
</evidence>
<dbReference type="Pfam" id="PF01433">
    <property type="entry name" value="Peptidase_M1"/>
    <property type="match status" value="1"/>
</dbReference>
<feature type="domain" description="Peptidase M1 alanyl aminopeptidase Ig-like fold" evidence="15">
    <location>
        <begin position="468"/>
        <end position="568"/>
    </location>
</feature>
<keyword evidence="19" id="KW-1185">Reference proteome</keyword>
<dbReference type="Pfam" id="PF17900">
    <property type="entry name" value="Peptidase_M1_N"/>
    <property type="match status" value="1"/>
</dbReference>
<dbReference type="Gene3D" id="3.30.2010.30">
    <property type="match status" value="1"/>
</dbReference>
<evidence type="ECO:0000313" key="18">
    <source>
        <dbReference type="EMBL" id="RUO22085.1"/>
    </source>
</evidence>
<dbReference type="CDD" id="cd09600">
    <property type="entry name" value="M1_APN"/>
    <property type="match status" value="1"/>
</dbReference>
<dbReference type="Pfam" id="PF11940">
    <property type="entry name" value="DUF3458"/>
    <property type="match status" value="1"/>
</dbReference>
<dbReference type="InterPro" id="IPR045357">
    <property type="entry name" value="Aminopeptidase_N-like_N"/>
</dbReference>
<keyword evidence="10" id="KW-0862">Zinc</keyword>
<dbReference type="Proteomes" id="UP000288212">
    <property type="component" value="Unassembled WGS sequence"/>
</dbReference>
<name>A0A432VZJ5_9GAMM</name>
<evidence type="ECO:0000256" key="13">
    <source>
        <dbReference type="SAM" id="MobiDB-lite"/>
    </source>
</evidence>
<comment type="cofactor">
    <cofactor evidence="2">
        <name>Zn(2+)</name>
        <dbReference type="ChEBI" id="CHEBI:29105"/>
    </cofactor>
</comment>
<gene>
    <name evidence="18" type="ORF">CWE06_02000</name>
</gene>
<evidence type="ECO:0000259" key="17">
    <source>
        <dbReference type="Pfam" id="PF17900"/>
    </source>
</evidence>
<evidence type="ECO:0000256" key="11">
    <source>
        <dbReference type="ARBA" id="ARBA00023049"/>
    </source>
</evidence>
<dbReference type="PANTHER" id="PTHR46322">
    <property type="entry name" value="PUROMYCIN-SENSITIVE AMINOPEPTIDASE"/>
    <property type="match status" value="1"/>
</dbReference>
<dbReference type="InterPro" id="IPR001930">
    <property type="entry name" value="Peptidase_M1"/>
</dbReference>
<dbReference type="InterPro" id="IPR038438">
    <property type="entry name" value="PepN_Ig-like_sf"/>
</dbReference>
<feature type="domain" description="Aminopeptidase N-like N-terminal" evidence="17">
    <location>
        <begin position="70"/>
        <end position="210"/>
    </location>
</feature>
<reference evidence="18 19" key="1">
    <citation type="journal article" date="2011" name="Front. Microbiol.">
        <title>Genomic signatures of strain selection and enhancement in Bacillus atrophaeus var. globigii, a historical biowarfare simulant.</title>
        <authorList>
            <person name="Gibbons H.S."/>
            <person name="Broomall S.M."/>
            <person name="McNew L.A."/>
            <person name="Daligault H."/>
            <person name="Chapman C."/>
            <person name="Bruce D."/>
            <person name="Karavis M."/>
            <person name="Krepps M."/>
            <person name="McGregor P.A."/>
            <person name="Hong C."/>
            <person name="Park K.H."/>
            <person name="Akmal A."/>
            <person name="Feldman A."/>
            <person name="Lin J.S."/>
            <person name="Chang W.E."/>
            <person name="Higgs B.W."/>
            <person name="Demirev P."/>
            <person name="Lindquist J."/>
            <person name="Liem A."/>
            <person name="Fochler E."/>
            <person name="Read T.D."/>
            <person name="Tapia R."/>
            <person name="Johnson S."/>
            <person name="Bishop-Lilly K.A."/>
            <person name="Detter C."/>
            <person name="Han C."/>
            <person name="Sozhamannan S."/>
            <person name="Rosenzweig C.N."/>
            <person name="Skowronski E.W."/>
        </authorList>
    </citation>
    <scope>NUCLEOTIDE SEQUENCE [LARGE SCALE GENOMIC DNA]</scope>
    <source>
        <strain evidence="18 19">AK5</strain>
    </source>
</reference>
<dbReference type="EMBL" id="PIPI01000001">
    <property type="protein sequence ID" value="RUO22085.1"/>
    <property type="molecule type" value="Genomic_DNA"/>
</dbReference>
<dbReference type="SUPFAM" id="SSF63737">
    <property type="entry name" value="Leukotriene A4 hydrolase N-terminal domain"/>
    <property type="match status" value="1"/>
</dbReference>
<comment type="similarity">
    <text evidence="3">Belongs to the peptidase M1 family.</text>
</comment>
<evidence type="ECO:0000313" key="19">
    <source>
        <dbReference type="Proteomes" id="UP000288212"/>
    </source>
</evidence>
<keyword evidence="9" id="KW-0378">Hydrolase</keyword>
<evidence type="ECO:0000256" key="12">
    <source>
        <dbReference type="NCBIfam" id="TIGR02414"/>
    </source>
</evidence>
<evidence type="ECO:0000256" key="7">
    <source>
        <dbReference type="ARBA" id="ARBA00022670"/>
    </source>
</evidence>
<evidence type="ECO:0000259" key="15">
    <source>
        <dbReference type="Pfam" id="PF11940"/>
    </source>
</evidence>
<comment type="caution">
    <text evidence="18">The sequence shown here is derived from an EMBL/GenBank/DDBJ whole genome shotgun (WGS) entry which is preliminary data.</text>
</comment>
<dbReference type="FunFam" id="2.60.40.1840:FF:000001">
    <property type="entry name" value="Aminopeptidase N"/>
    <property type="match status" value="1"/>
</dbReference>
<evidence type="ECO:0000256" key="1">
    <source>
        <dbReference type="ARBA" id="ARBA00000098"/>
    </source>
</evidence>
<dbReference type="InterPro" id="IPR037144">
    <property type="entry name" value="Peptidase_M1_pepN_C_sf"/>
</dbReference>
<feature type="domain" description="Peptidase M1 membrane alanine aminopeptidase" evidence="14">
    <location>
        <begin position="249"/>
        <end position="460"/>
    </location>
</feature>
<sequence>MTDTVQTSGSTLTSVQTSEQTSEQAKTAPQAKLRLDYQAPLFAIDEVDLVFDLQPTATTVVSELKVRRLGDETTLVLDGEQLSLVELQLDGVELEAKQFHATSNKLTIFNLPSEGTLRVVTKLNPLANTALEGLYLSAGTFCTQCEAEGFRRITYFLDRPDVLSVYRTTVIADKASYPYLLANGNAIAREDLGQRHKVIWHDPFPKPCYLFALVAGDFDVLRDTFVTRDHRTVALELFVDKGNLPKADYAMGALKRAMKWDEERFNLVYDLDIYMIVAVDFFNMGAMENKGLNIFNSKYVLANDKTATDQDFLNVESVIGHEYFHNWTGNRITCRDWFQLSLKEGLTVFRDQEFSADLGMRSVNRIQDARIIRTHQFDEDSSPMAHPIRPDRVVEMNNFYTVTVYNKGAEVIRMLHTLLGEEGFQRGMAMYVERHDGQAVTCEDFVCAMEDANQVDLSQFRLWYSQAGTPHVYVEEHYDAEKQCFTLDVTQSLPATTGQNHKLPMHIPLRVEFVNKAGQPKQLNDEQGHAVTLLELRKARQQFVFHGVNEPVIAGLLADFSAPIRVEVQRNEQQLLALIAGGRDPFLRWDAVQTFYLQTLKNAVALLQTDPQLEHQALQVPSALIQLLQQELERTNTDQALLALLLQIPNEEALSQEYDCIPVEAIATAVASLRNQLAVALQAPLLKVIAQARNEIQSLDSEAIAERMLVNTCMALLAQLSDNDQVNVRLQSQFASDNMTLKFGALQAAVHAAHPYAKTFLDEFAQHWAQDVLVMDKWLAVQATSPQLESVTEIANLTGSKYFNWQNPNRIYALLAAFTHNLAALHHASGEGYQLIVGAIRRLNTTNPQVASRLLSPLLKWRKLPTKQQVLLKKELISLSRLDNLAPDLYEKVNQTLTEN</sequence>
<dbReference type="SUPFAM" id="SSF55486">
    <property type="entry name" value="Metalloproteases ('zincins'), catalytic domain"/>
    <property type="match status" value="1"/>
</dbReference>
<dbReference type="Pfam" id="PF17432">
    <property type="entry name" value="DUF3458_C"/>
    <property type="match status" value="1"/>
</dbReference>
<dbReference type="FunFam" id="1.10.390.10:FF:000002">
    <property type="entry name" value="Aminopeptidase N"/>
    <property type="match status" value="1"/>
</dbReference>
<feature type="region of interest" description="Disordered" evidence="13">
    <location>
        <begin position="1"/>
        <end position="29"/>
    </location>
</feature>
<evidence type="ECO:0000256" key="5">
    <source>
        <dbReference type="ARBA" id="ARBA00015611"/>
    </source>
</evidence>
<proteinExistence type="inferred from homology"/>
<feature type="compositionally biased region" description="Polar residues" evidence="13">
    <location>
        <begin position="1"/>
        <end position="27"/>
    </location>
</feature>
<dbReference type="InterPro" id="IPR024601">
    <property type="entry name" value="Peptidase_M1_pepN_C"/>
</dbReference>
<keyword evidence="8" id="KW-0479">Metal-binding</keyword>